<feature type="compositionally biased region" description="Polar residues" evidence="2">
    <location>
        <begin position="177"/>
        <end position="218"/>
    </location>
</feature>
<dbReference type="KEGG" id="som:SOMG_03376"/>
<dbReference type="RefSeq" id="XP_056038300.1">
    <property type="nucleotide sequence ID" value="XM_056182166.1"/>
</dbReference>
<reference evidence="3 4" key="1">
    <citation type="journal article" date="2023" name="G3 (Bethesda)">
        <title>A high-quality reference genome for the fission yeast Schizosaccharomyces osmophilus.</title>
        <authorList>
            <person name="Jia G.S."/>
            <person name="Zhang W.C."/>
            <person name="Liang Y."/>
            <person name="Liu X.H."/>
            <person name="Rhind N."/>
            <person name="Pidoux A."/>
            <person name="Brysch-Herzberg M."/>
            <person name="Du L.L."/>
        </authorList>
    </citation>
    <scope>NUCLEOTIDE SEQUENCE [LARGE SCALE GENOMIC DNA]</scope>
    <source>
        <strain evidence="3 4">CBS 15793</strain>
    </source>
</reference>
<dbReference type="GO" id="GO:0030008">
    <property type="term" value="C:TRAPP complex"/>
    <property type="evidence" value="ECO:0007669"/>
    <property type="project" value="TreeGrafter"/>
</dbReference>
<dbReference type="InterPro" id="IPR024096">
    <property type="entry name" value="NO_sig/Golgi_transp_ligand-bd"/>
</dbReference>
<dbReference type="CDD" id="cd14944">
    <property type="entry name" value="TRAPPC6A_Trs33"/>
    <property type="match status" value="1"/>
</dbReference>
<organism evidence="3 4">
    <name type="scientific">Schizosaccharomyces osmophilus</name>
    <dbReference type="NCBI Taxonomy" id="2545709"/>
    <lineage>
        <taxon>Eukaryota</taxon>
        <taxon>Fungi</taxon>
        <taxon>Dikarya</taxon>
        <taxon>Ascomycota</taxon>
        <taxon>Taphrinomycotina</taxon>
        <taxon>Schizosaccharomycetes</taxon>
        <taxon>Schizosaccharomycetales</taxon>
        <taxon>Schizosaccharomycetaceae</taxon>
        <taxon>Schizosaccharomyces</taxon>
    </lineage>
</organism>
<proteinExistence type="inferred from homology"/>
<dbReference type="PANTHER" id="PTHR12817:SF0">
    <property type="entry name" value="GEO08327P1"/>
    <property type="match status" value="1"/>
</dbReference>
<dbReference type="Gene3D" id="3.30.1380.20">
    <property type="entry name" value="Trafficking protein particle complex subunit 3"/>
    <property type="match status" value="1"/>
</dbReference>
<keyword evidence="4" id="KW-1185">Reference proteome</keyword>
<evidence type="ECO:0000256" key="2">
    <source>
        <dbReference type="SAM" id="MobiDB-lite"/>
    </source>
</evidence>
<dbReference type="Pfam" id="PF04051">
    <property type="entry name" value="TRAPP"/>
    <property type="match status" value="1"/>
</dbReference>
<comment type="similarity">
    <text evidence="1">Belongs to the TRAPP small subunits family. BET3 subfamily.</text>
</comment>
<dbReference type="EMBL" id="CP115612">
    <property type="protein sequence ID" value="WBW74057.1"/>
    <property type="molecule type" value="Genomic_DNA"/>
</dbReference>
<dbReference type="GO" id="GO:0005801">
    <property type="term" value="C:cis-Golgi network"/>
    <property type="evidence" value="ECO:0007669"/>
    <property type="project" value="TreeGrafter"/>
</dbReference>
<dbReference type="AlphaFoldDB" id="A0AAF0AWT1"/>
<dbReference type="GO" id="GO:0006888">
    <property type="term" value="P:endoplasmic reticulum to Golgi vesicle-mediated transport"/>
    <property type="evidence" value="ECO:0007669"/>
    <property type="project" value="TreeGrafter"/>
</dbReference>
<feature type="region of interest" description="Disordered" evidence="2">
    <location>
        <begin position="177"/>
        <end position="237"/>
    </location>
</feature>
<feature type="compositionally biased region" description="Low complexity" evidence="2">
    <location>
        <begin position="219"/>
        <end position="231"/>
    </location>
</feature>
<accession>A0AAF0AWT1</accession>
<dbReference type="PANTHER" id="PTHR12817">
    <property type="entry name" value="TRAFFICKING PROTEIN PARTICLE COMPLEX SUBUNIT 6B"/>
    <property type="match status" value="1"/>
</dbReference>
<name>A0AAF0AWT1_9SCHI</name>
<protein>
    <submittedName>
        <fullName evidence="3">TRAPPI,II,III complex subunit Trs33</fullName>
    </submittedName>
</protein>
<dbReference type="InterPro" id="IPR037992">
    <property type="entry name" value="TRAPPC6/Trs33"/>
</dbReference>
<evidence type="ECO:0000313" key="4">
    <source>
        <dbReference type="Proteomes" id="UP001212411"/>
    </source>
</evidence>
<dbReference type="InterPro" id="IPR007194">
    <property type="entry name" value="TRAPP_component"/>
</dbReference>
<dbReference type="SUPFAM" id="SSF111126">
    <property type="entry name" value="Ligand-binding domain in the NO signalling and Golgi transport"/>
    <property type="match status" value="1"/>
</dbReference>
<evidence type="ECO:0000256" key="1">
    <source>
        <dbReference type="ARBA" id="ARBA00006218"/>
    </source>
</evidence>
<gene>
    <name evidence="3" type="primary">trs33</name>
    <name evidence="3" type="ORF">SOMG_03376</name>
</gene>
<evidence type="ECO:0000313" key="3">
    <source>
        <dbReference type="EMBL" id="WBW74057.1"/>
    </source>
</evidence>
<dbReference type="GO" id="GO:0005802">
    <property type="term" value="C:trans-Golgi network"/>
    <property type="evidence" value="ECO:0007669"/>
    <property type="project" value="TreeGrafter"/>
</dbReference>
<sequence>MIVHQQLPMSVNLASFDFLLIEMVHMAKRLSEKQETVVSNDERMEKGYSFLENIGFQVGRKLAERLLLTRNRIVESIDVMRFLCRELWPIVFRKQLDNLKTNRKGTFVITDNYFFWFSKMTAATGTEMKEYTTPYLYFPSGFIRGVMHTFGYPVQVIAQCPNLPTCIFQVRFPQPSNVPTTENAASNQPSESAQSVSQQNTDLSRISGRSLSSTTLGVNNTPSPLNPTNPSHPEETS</sequence>
<dbReference type="GeneID" id="80876855"/>
<dbReference type="Proteomes" id="UP001212411">
    <property type="component" value="Chromosome 2"/>
</dbReference>